<evidence type="ECO:0000313" key="3">
    <source>
        <dbReference type="Proteomes" id="UP001385951"/>
    </source>
</evidence>
<reference evidence="2 3" key="1">
    <citation type="submission" date="2022-09" db="EMBL/GenBank/DDBJ databases">
        <authorList>
            <person name="Palmer J.M."/>
        </authorList>
    </citation>
    <scope>NUCLEOTIDE SEQUENCE [LARGE SCALE GENOMIC DNA]</scope>
    <source>
        <strain evidence="2 3">DSM 7382</strain>
    </source>
</reference>
<protein>
    <submittedName>
        <fullName evidence="2">Uncharacterized protein</fullName>
    </submittedName>
</protein>
<dbReference type="Proteomes" id="UP001385951">
    <property type="component" value="Unassembled WGS sequence"/>
</dbReference>
<organism evidence="2 3">
    <name type="scientific">Cerrena zonata</name>
    <dbReference type="NCBI Taxonomy" id="2478898"/>
    <lineage>
        <taxon>Eukaryota</taxon>
        <taxon>Fungi</taxon>
        <taxon>Dikarya</taxon>
        <taxon>Basidiomycota</taxon>
        <taxon>Agaricomycotina</taxon>
        <taxon>Agaricomycetes</taxon>
        <taxon>Polyporales</taxon>
        <taxon>Cerrenaceae</taxon>
        <taxon>Cerrena</taxon>
    </lineage>
</organism>
<gene>
    <name evidence="2" type="ORF">QCA50_003695</name>
</gene>
<evidence type="ECO:0000256" key="1">
    <source>
        <dbReference type="SAM" id="MobiDB-lite"/>
    </source>
</evidence>
<accession>A0AAW0GWY7</accession>
<feature type="region of interest" description="Disordered" evidence="1">
    <location>
        <begin position="1"/>
        <end position="38"/>
    </location>
</feature>
<dbReference type="EMBL" id="JASBNA010000003">
    <property type="protein sequence ID" value="KAK7694119.1"/>
    <property type="molecule type" value="Genomic_DNA"/>
</dbReference>
<name>A0AAW0GWY7_9APHY</name>
<proteinExistence type="predicted"/>
<comment type="caution">
    <text evidence="2">The sequence shown here is derived from an EMBL/GenBank/DDBJ whole genome shotgun (WGS) entry which is preliminary data.</text>
</comment>
<keyword evidence="3" id="KW-1185">Reference proteome</keyword>
<evidence type="ECO:0000313" key="2">
    <source>
        <dbReference type="EMBL" id="KAK7694119.1"/>
    </source>
</evidence>
<dbReference type="AlphaFoldDB" id="A0AAW0GWY7"/>
<sequence length="208" mass="23766">MSRKSTTLCRPSERSSLSRRSTIQPFPKQAEGKPEESEKFKLRRARIMRLEQEQMLEDEIAVRIIQGLHLSSIMPFDSVRAEFHDLDGLSWPSPRPQSRKSSGLYNRSSLPFISKRIQPIDGPLQGSFTQQELTTMACRVKTELHFPEISISNQEIAEVTFASYKSQTQTSYKLPPKLEYPSLAQTQRGRPPNLPQLCYVSARRVTLG</sequence>